<feature type="transmembrane region" description="Helical" evidence="1">
    <location>
        <begin position="46"/>
        <end position="68"/>
    </location>
</feature>
<dbReference type="Proteomes" id="UP000823486">
    <property type="component" value="Unassembled WGS sequence"/>
</dbReference>
<dbReference type="Pfam" id="PF03703">
    <property type="entry name" value="bPH_2"/>
    <property type="match status" value="1"/>
</dbReference>
<dbReference type="EMBL" id="JAFBFI010000028">
    <property type="protein sequence ID" value="MBM7694583.1"/>
    <property type="molecule type" value="Genomic_DNA"/>
</dbReference>
<reference evidence="3 4" key="1">
    <citation type="submission" date="2021-01" db="EMBL/GenBank/DDBJ databases">
        <title>Genomic Encyclopedia of Type Strains, Phase IV (KMG-IV): sequencing the most valuable type-strain genomes for metagenomic binning, comparative biology and taxonomic classification.</title>
        <authorList>
            <person name="Goeker M."/>
        </authorList>
    </citation>
    <scope>NUCLEOTIDE SEQUENCE [LARGE SCALE GENOMIC DNA]</scope>
    <source>
        <strain evidence="3 4">DSM 105482</strain>
    </source>
</reference>
<comment type="caution">
    <text evidence="3">The sequence shown here is derived from an EMBL/GenBank/DDBJ whole genome shotgun (WGS) entry which is preliminary data.</text>
</comment>
<gene>
    <name evidence="3" type="ORF">JOC77_004047</name>
</gene>
<dbReference type="PANTHER" id="PTHR34473:SF2">
    <property type="entry name" value="UPF0699 TRANSMEMBRANE PROTEIN YDBT"/>
    <property type="match status" value="1"/>
</dbReference>
<dbReference type="RefSeq" id="WP_338047252.1">
    <property type="nucleotide sequence ID" value="NZ_JAFBFI010000028.1"/>
</dbReference>
<keyword evidence="1" id="KW-0812">Transmembrane</keyword>
<evidence type="ECO:0000313" key="3">
    <source>
        <dbReference type="EMBL" id="MBM7694583.1"/>
    </source>
</evidence>
<evidence type="ECO:0000256" key="1">
    <source>
        <dbReference type="SAM" id="Phobius"/>
    </source>
</evidence>
<keyword evidence="1" id="KW-1133">Transmembrane helix</keyword>
<evidence type="ECO:0000313" key="4">
    <source>
        <dbReference type="Proteomes" id="UP000823486"/>
    </source>
</evidence>
<dbReference type="InterPro" id="IPR005182">
    <property type="entry name" value="YdbS-like_PH"/>
</dbReference>
<keyword evidence="1" id="KW-0472">Membrane</keyword>
<protein>
    <submittedName>
        <fullName evidence="3">Membrane protein YdbS with pleckstrin-like domain</fullName>
    </submittedName>
</protein>
<sequence>MEPKNQISKKAIQVWRVSGFLFSLLEWGIAAGAVILSAIFNIPKWIPILLFVLALVCTLIAVFILPSLRLKHWRYEVREKEIEIQKGMFVIKRTLVPMVRVQHVDTKQGPILAKYGLSSVEISTAATTHEIPAIDNREAEQLRKYISLMATVEEEDV</sequence>
<name>A0ABS2QQ63_9BACI</name>
<dbReference type="PANTHER" id="PTHR34473">
    <property type="entry name" value="UPF0699 TRANSMEMBRANE PROTEIN YDBS"/>
    <property type="match status" value="1"/>
</dbReference>
<evidence type="ECO:0000259" key="2">
    <source>
        <dbReference type="Pfam" id="PF03703"/>
    </source>
</evidence>
<accession>A0ABS2QQ63</accession>
<proteinExistence type="predicted"/>
<organism evidence="3 4">
    <name type="scientific">Peribacillus deserti</name>
    <dbReference type="NCBI Taxonomy" id="673318"/>
    <lineage>
        <taxon>Bacteria</taxon>
        <taxon>Bacillati</taxon>
        <taxon>Bacillota</taxon>
        <taxon>Bacilli</taxon>
        <taxon>Bacillales</taxon>
        <taxon>Bacillaceae</taxon>
        <taxon>Peribacillus</taxon>
    </lineage>
</organism>
<feature type="transmembrane region" description="Helical" evidence="1">
    <location>
        <begin position="20"/>
        <end position="40"/>
    </location>
</feature>
<feature type="domain" description="YdbS-like PH" evidence="2">
    <location>
        <begin position="71"/>
        <end position="146"/>
    </location>
</feature>
<keyword evidence="4" id="KW-1185">Reference proteome</keyword>